<keyword evidence="3" id="KW-0597">Phosphoprotein</keyword>
<proteinExistence type="predicted"/>
<keyword evidence="4" id="KW-0808">Transferase</keyword>
<feature type="transmembrane region" description="Helical" evidence="9">
    <location>
        <begin position="257"/>
        <end position="280"/>
    </location>
</feature>
<dbReference type="PANTHER" id="PTHR24421:SF10">
    <property type="entry name" value="NITRATE_NITRITE SENSOR PROTEIN NARQ"/>
    <property type="match status" value="1"/>
</dbReference>
<keyword evidence="12" id="KW-1185">Reference proteome</keyword>
<dbReference type="PROSITE" id="PS50109">
    <property type="entry name" value="HIS_KIN"/>
    <property type="match status" value="1"/>
</dbReference>
<keyword evidence="9" id="KW-0812">Transmembrane</keyword>
<keyword evidence="7" id="KW-0067">ATP-binding</keyword>
<keyword evidence="8" id="KW-0902">Two-component regulatory system</keyword>
<gene>
    <name evidence="11" type="ORF">Plo01_73120</name>
</gene>
<feature type="transmembrane region" description="Helical" evidence="9">
    <location>
        <begin position="233"/>
        <end position="251"/>
    </location>
</feature>
<feature type="transmembrane region" description="Helical" evidence="9">
    <location>
        <begin position="323"/>
        <end position="341"/>
    </location>
</feature>
<name>A0A8J3W9K0_9ACTN</name>
<dbReference type="AlphaFoldDB" id="A0A8J3W9K0"/>
<dbReference type="GO" id="GO:0046983">
    <property type="term" value="F:protein dimerization activity"/>
    <property type="evidence" value="ECO:0007669"/>
    <property type="project" value="InterPro"/>
</dbReference>
<reference evidence="11 12" key="1">
    <citation type="submission" date="2021-01" db="EMBL/GenBank/DDBJ databases">
        <title>Whole genome shotgun sequence of Planobispora longispora NBRC 13918.</title>
        <authorList>
            <person name="Komaki H."/>
            <person name="Tamura T."/>
        </authorList>
    </citation>
    <scope>NUCLEOTIDE SEQUENCE [LARGE SCALE GENOMIC DNA]</scope>
    <source>
        <strain evidence="11 12">NBRC 13918</strain>
    </source>
</reference>
<feature type="transmembrane region" description="Helical" evidence="9">
    <location>
        <begin position="70"/>
        <end position="97"/>
    </location>
</feature>
<dbReference type="InterPro" id="IPR011712">
    <property type="entry name" value="Sig_transdc_His_kin_sub3_dim/P"/>
</dbReference>
<dbReference type="EC" id="2.7.13.3" evidence="2"/>
<keyword evidence="9" id="KW-0472">Membrane</keyword>
<protein>
    <recommendedName>
        <fullName evidence="2">histidine kinase</fullName>
        <ecNumber evidence="2">2.7.13.3</ecNumber>
    </recommendedName>
</protein>
<evidence type="ECO:0000313" key="11">
    <source>
        <dbReference type="EMBL" id="GIH80883.1"/>
    </source>
</evidence>
<dbReference type="InterPro" id="IPR050482">
    <property type="entry name" value="Sensor_HK_TwoCompSys"/>
</dbReference>
<dbReference type="Pfam" id="PF02518">
    <property type="entry name" value="HATPase_c"/>
    <property type="match status" value="1"/>
</dbReference>
<comment type="catalytic activity">
    <reaction evidence="1">
        <text>ATP + protein L-histidine = ADP + protein N-phospho-L-histidine.</text>
        <dbReference type="EC" id="2.7.13.3"/>
    </reaction>
</comment>
<sequence length="679" mass="72098">MTDRGRVALSVAPAAIGLIVAVATVALDVRAGGVPVPDAAGLEPGWPSALAGLAMLMPGVLLLRMLPRHAVAWVLTGFGLLWLVDGLATSWAIYAVYAAPGTPGASAAYWFYARFGATLLLGLPMLILLFPDGRLPTGRVWRALSVTSLTLTGLLSALLVTAPVTVMTRFHDMPLPPEIARLDLDALSVALPYGFWEPALRVAYLSILVSMVIPFAVTVHRHRAADPERRAQIRWLMWAALVDMAVLLLPLRTPPEVPAALFVLIVGLTSAAVVVAVAKYRLYDIDRLLSATVAYGVLAALVVLVDVAVFTVAGSVLGERDSALAAIAIVAVVYAPLRGWLWRGARRLVRGTGHDPYAAVSTLAERLELATDPDEQLVAVATTLAQAFRLGYVRVEIERPNGDRSVVEHGTPRGPALSLPVAYRGEAVGRLVLCRTELSEGDQRLLGDLVRQAAAAARATELSADLQRIRAQMVLAREEERRRLRRDLHDGLGPSLGALRLRVEAARNLAATAPARADRLLEQTAAEISGVLTEVRRLVHDLRPPALDELGLLRAIEQQADRFRSAALDVRVTGDGALDALPAAVEVAAYRIVSEALANVVKHADAARCAVTLSARDGALEVAVRDDGTGIGPDVAAGVGMLSLRERAAELGGDCRVSCPQDGGTLVSARLPMEEVAGA</sequence>
<dbReference type="GO" id="GO:0016020">
    <property type="term" value="C:membrane"/>
    <property type="evidence" value="ECO:0007669"/>
    <property type="project" value="InterPro"/>
</dbReference>
<dbReference type="CDD" id="cd16917">
    <property type="entry name" value="HATPase_UhpB-NarQ-NarX-like"/>
    <property type="match status" value="1"/>
</dbReference>
<keyword evidence="6" id="KW-0418">Kinase</keyword>
<dbReference type="Gene3D" id="3.30.565.10">
    <property type="entry name" value="Histidine kinase-like ATPase, C-terminal domain"/>
    <property type="match status" value="1"/>
</dbReference>
<keyword evidence="9" id="KW-1133">Transmembrane helix</keyword>
<dbReference type="SUPFAM" id="SSF55874">
    <property type="entry name" value="ATPase domain of HSP90 chaperone/DNA topoisomerase II/histidine kinase"/>
    <property type="match status" value="1"/>
</dbReference>
<feature type="transmembrane region" description="Helical" evidence="9">
    <location>
        <begin position="292"/>
        <end position="317"/>
    </location>
</feature>
<accession>A0A8J3W9K0</accession>
<evidence type="ECO:0000256" key="5">
    <source>
        <dbReference type="ARBA" id="ARBA00022741"/>
    </source>
</evidence>
<evidence type="ECO:0000256" key="1">
    <source>
        <dbReference type="ARBA" id="ARBA00000085"/>
    </source>
</evidence>
<dbReference type="Pfam" id="PF07730">
    <property type="entry name" value="HisKA_3"/>
    <property type="match status" value="1"/>
</dbReference>
<dbReference type="InterPro" id="IPR003594">
    <property type="entry name" value="HATPase_dom"/>
</dbReference>
<feature type="transmembrane region" description="Helical" evidence="9">
    <location>
        <begin position="143"/>
        <end position="166"/>
    </location>
</feature>
<evidence type="ECO:0000256" key="9">
    <source>
        <dbReference type="SAM" id="Phobius"/>
    </source>
</evidence>
<dbReference type="PANTHER" id="PTHR24421">
    <property type="entry name" value="NITRATE/NITRITE SENSOR PROTEIN NARX-RELATED"/>
    <property type="match status" value="1"/>
</dbReference>
<dbReference type="Proteomes" id="UP000616724">
    <property type="component" value="Unassembled WGS sequence"/>
</dbReference>
<keyword evidence="5" id="KW-0547">Nucleotide-binding</keyword>
<dbReference type="Gene3D" id="1.20.5.1930">
    <property type="match status" value="1"/>
</dbReference>
<evidence type="ECO:0000313" key="12">
    <source>
        <dbReference type="Proteomes" id="UP000616724"/>
    </source>
</evidence>
<feature type="transmembrane region" description="Helical" evidence="9">
    <location>
        <begin position="7"/>
        <end position="26"/>
    </location>
</feature>
<evidence type="ECO:0000256" key="8">
    <source>
        <dbReference type="ARBA" id="ARBA00023012"/>
    </source>
</evidence>
<dbReference type="EMBL" id="BOOH01000065">
    <property type="protein sequence ID" value="GIH80883.1"/>
    <property type="molecule type" value="Genomic_DNA"/>
</dbReference>
<dbReference type="InterPro" id="IPR005467">
    <property type="entry name" value="His_kinase_dom"/>
</dbReference>
<evidence type="ECO:0000256" key="3">
    <source>
        <dbReference type="ARBA" id="ARBA00022553"/>
    </source>
</evidence>
<evidence type="ECO:0000256" key="2">
    <source>
        <dbReference type="ARBA" id="ARBA00012438"/>
    </source>
</evidence>
<evidence type="ECO:0000256" key="4">
    <source>
        <dbReference type="ARBA" id="ARBA00022679"/>
    </source>
</evidence>
<dbReference type="GO" id="GO:0000155">
    <property type="term" value="F:phosphorelay sensor kinase activity"/>
    <property type="evidence" value="ECO:0007669"/>
    <property type="project" value="InterPro"/>
</dbReference>
<evidence type="ECO:0000256" key="7">
    <source>
        <dbReference type="ARBA" id="ARBA00022840"/>
    </source>
</evidence>
<dbReference type="GO" id="GO:0005524">
    <property type="term" value="F:ATP binding"/>
    <property type="evidence" value="ECO:0007669"/>
    <property type="project" value="UniProtKB-KW"/>
</dbReference>
<dbReference type="SUPFAM" id="SSF55781">
    <property type="entry name" value="GAF domain-like"/>
    <property type="match status" value="1"/>
</dbReference>
<evidence type="ECO:0000256" key="6">
    <source>
        <dbReference type="ARBA" id="ARBA00022777"/>
    </source>
</evidence>
<feature type="transmembrane region" description="Helical" evidence="9">
    <location>
        <begin position="109"/>
        <end position="131"/>
    </location>
</feature>
<dbReference type="RefSeq" id="WP_203895289.1">
    <property type="nucleotide sequence ID" value="NZ_BOOH01000065.1"/>
</dbReference>
<comment type="caution">
    <text evidence="11">The sequence shown here is derived from an EMBL/GenBank/DDBJ whole genome shotgun (WGS) entry which is preliminary data.</text>
</comment>
<feature type="domain" description="Histidine kinase" evidence="10">
    <location>
        <begin position="487"/>
        <end position="675"/>
    </location>
</feature>
<feature type="transmembrane region" description="Helical" evidence="9">
    <location>
        <begin position="46"/>
        <end position="63"/>
    </location>
</feature>
<feature type="transmembrane region" description="Helical" evidence="9">
    <location>
        <begin position="202"/>
        <end position="221"/>
    </location>
</feature>
<evidence type="ECO:0000259" key="10">
    <source>
        <dbReference type="PROSITE" id="PS50109"/>
    </source>
</evidence>
<dbReference type="InterPro" id="IPR036890">
    <property type="entry name" value="HATPase_C_sf"/>
</dbReference>
<dbReference type="SMART" id="SM00387">
    <property type="entry name" value="HATPase_c"/>
    <property type="match status" value="1"/>
</dbReference>
<organism evidence="11 12">
    <name type="scientific">Planobispora longispora</name>
    <dbReference type="NCBI Taxonomy" id="28887"/>
    <lineage>
        <taxon>Bacteria</taxon>
        <taxon>Bacillati</taxon>
        <taxon>Actinomycetota</taxon>
        <taxon>Actinomycetes</taxon>
        <taxon>Streptosporangiales</taxon>
        <taxon>Streptosporangiaceae</taxon>
        <taxon>Planobispora</taxon>
    </lineage>
</organism>